<reference evidence="1 5" key="2">
    <citation type="submission" date="2020-11" db="EMBL/GenBank/DDBJ databases">
        <title>Enhanced detection system for hospital associated transmission using whole genome sequencing surveillance.</title>
        <authorList>
            <person name="Harrison L.H."/>
            <person name="Van Tyne D."/>
            <person name="Marsh J.W."/>
            <person name="Griffith M.P."/>
            <person name="Snyder D.J."/>
            <person name="Cooper V.S."/>
            <person name="Mustapha M."/>
        </authorList>
    </citation>
    <scope>NUCLEOTIDE SEQUENCE [LARGE SCALE GENOMIC DNA]</scope>
    <source>
        <strain evidence="1 5">BC00020</strain>
    </source>
</reference>
<gene>
    <name evidence="3" type="ORF">C6T65_05280</name>
    <name evidence="1" type="ORF">I5589_30940</name>
    <name evidence="2" type="ORF">QZM33_33545</name>
</gene>
<evidence type="ECO:0000313" key="4">
    <source>
        <dbReference type="Proteomes" id="UP000237632"/>
    </source>
</evidence>
<dbReference type="EMBL" id="JADVKH010000160">
    <property type="protein sequence ID" value="MBJ9691491.1"/>
    <property type="molecule type" value="Genomic_DNA"/>
</dbReference>
<evidence type="ECO:0000313" key="3">
    <source>
        <dbReference type="EMBL" id="PRH43364.1"/>
    </source>
</evidence>
<name>A0A132DWQ9_BURVI</name>
<protein>
    <submittedName>
        <fullName evidence="3">Uncharacterized protein</fullName>
    </submittedName>
</protein>
<reference evidence="2" key="3">
    <citation type="submission" date="2023-07" db="EMBL/GenBank/DDBJ databases">
        <title>A collection of bacterial strains from the Burkholderia cepacia Research Laboratory and Repository.</title>
        <authorList>
            <person name="Lipuma J."/>
            <person name="Spilker T."/>
            <person name="Caverly L."/>
        </authorList>
    </citation>
    <scope>NUCLEOTIDE SEQUENCE</scope>
    <source>
        <strain evidence="2">AU44268</strain>
    </source>
</reference>
<sequence length="124" mass="12737">MDLLFTGKTIMRWHPDVRHLASRARLGLGAAVLIHAVAAGAAASSASQALILDTQRGIVDGKGGLVLQTAPLSSEPIVEPAGIRAPAGQGANSSVPLFVAPYINVPGWNVGPANQPRPAPRPQP</sequence>
<evidence type="ECO:0000313" key="2">
    <source>
        <dbReference type="EMBL" id="MDN7799849.1"/>
    </source>
</evidence>
<accession>A0A132DWQ9</accession>
<dbReference type="OMA" id="YINVPAW"/>
<dbReference type="EMBL" id="PVHK01000037">
    <property type="protein sequence ID" value="PRH43364.1"/>
    <property type="molecule type" value="Genomic_DNA"/>
</dbReference>
<dbReference type="GeneID" id="45681670"/>
<dbReference type="Proteomes" id="UP000237632">
    <property type="component" value="Unassembled WGS sequence"/>
</dbReference>
<dbReference type="RefSeq" id="WP_011885503.1">
    <property type="nucleotide sequence ID" value="NZ_BGKC01000047.1"/>
</dbReference>
<organism evidence="3 4">
    <name type="scientific">Burkholderia vietnamiensis</name>
    <dbReference type="NCBI Taxonomy" id="60552"/>
    <lineage>
        <taxon>Bacteria</taxon>
        <taxon>Pseudomonadati</taxon>
        <taxon>Pseudomonadota</taxon>
        <taxon>Betaproteobacteria</taxon>
        <taxon>Burkholderiales</taxon>
        <taxon>Burkholderiaceae</taxon>
        <taxon>Burkholderia</taxon>
        <taxon>Burkholderia cepacia complex</taxon>
    </lineage>
</organism>
<comment type="caution">
    <text evidence="3">The sequence shown here is derived from an EMBL/GenBank/DDBJ whole genome shotgun (WGS) entry which is preliminary data.</text>
</comment>
<keyword evidence="5" id="KW-1185">Reference proteome</keyword>
<dbReference type="AlphaFoldDB" id="A0A132DWQ9"/>
<dbReference type="EMBL" id="JAUJRV010000059">
    <property type="protein sequence ID" value="MDN7799849.1"/>
    <property type="molecule type" value="Genomic_DNA"/>
</dbReference>
<evidence type="ECO:0000313" key="5">
    <source>
        <dbReference type="Proteomes" id="UP000808215"/>
    </source>
</evidence>
<dbReference type="Proteomes" id="UP000808215">
    <property type="component" value="Unassembled WGS sequence"/>
</dbReference>
<evidence type="ECO:0000313" key="1">
    <source>
        <dbReference type="EMBL" id="MBJ9691491.1"/>
    </source>
</evidence>
<proteinExistence type="predicted"/>
<reference evidence="3 4" key="1">
    <citation type="submission" date="2018-03" db="EMBL/GenBank/DDBJ databases">
        <authorList>
            <person name="Nguyen K."/>
            <person name="Fouts D."/>
            <person name="Sutton G."/>
        </authorList>
    </citation>
    <scope>NUCLEOTIDE SEQUENCE [LARGE SCALE GENOMIC DNA]</scope>
    <source>
        <strain evidence="3 4">AU3578</strain>
    </source>
</reference>
<dbReference type="Proteomes" id="UP001171620">
    <property type="component" value="Unassembled WGS sequence"/>
</dbReference>